<sequence length="113" mass="12670">MPKRAIIDTLPNATRTELIAKLLAREPYHGISQWLTDKHGITLSPTSLQRIGKPLQDKFTPLLALGMPLAEIAKNSRKIEAVGIERVKQTLMDRLTENPGEIFAYLDKLEPDP</sequence>
<comment type="caution">
    <text evidence="1">The sequence shown here is derived from an EMBL/GenBank/DDBJ whole genome shotgun (WGS) entry which is preliminary data.</text>
</comment>
<reference evidence="1 2" key="1">
    <citation type="submission" date="2017-11" db="EMBL/GenBank/DDBJ databases">
        <title>Draft Genome Sequence of Methylobacter psychrotolerans Sph1T, an Obligate Methanotroph from Low-Temperature Environments.</title>
        <authorList>
            <person name="Oshkin I.Y."/>
            <person name="Miroshnikov K."/>
            <person name="Belova S.E."/>
            <person name="Korzhenkov A."/>
            <person name="Toshchakov S.V."/>
            <person name="Dedysh S.N."/>
        </authorList>
    </citation>
    <scope>NUCLEOTIDE SEQUENCE [LARGE SCALE GENOMIC DNA]</scope>
    <source>
        <strain evidence="1 2">Sph1</strain>
    </source>
</reference>
<dbReference type="RefSeq" id="WP_103974542.1">
    <property type="nucleotide sequence ID" value="NZ_PGFZ01000005.1"/>
</dbReference>
<dbReference type="Proteomes" id="UP000237423">
    <property type="component" value="Unassembled WGS sequence"/>
</dbReference>
<organism evidence="1 2">
    <name type="scientific">Methylovulum psychrotolerans</name>
    <dbReference type="NCBI Taxonomy" id="1704499"/>
    <lineage>
        <taxon>Bacteria</taxon>
        <taxon>Pseudomonadati</taxon>
        <taxon>Pseudomonadota</taxon>
        <taxon>Gammaproteobacteria</taxon>
        <taxon>Methylococcales</taxon>
        <taxon>Methylococcaceae</taxon>
        <taxon>Methylovulum</taxon>
    </lineage>
</organism>
<protein>
    <submittedName>
        <fullName evidence="1">Uncharacterized protein</fullName>
    </submittedName>
</protein>
<evidence type="ECO:0000313" key="1">
    <source>
        <dbReference type="EMBL" id="POZ51676.1"/>
    </source>
</evidence>
<dbReference type="EMBL" id="PGFZ01000005">
    <property type="protein sequence ID" value="POZ51676.1"/>
    <property type="molecule type" value="Genomic_DNA"/>
</dbReference>
<dbReference type="AlphaFoldDB" id="A0A2S5CLL4"/>
<accession>A0A2S5CLL4</accession>
<name>A0A2S5CLL4_9GAMM</name>
<gene>
    <name evidence="1" type="ORF">AADEFJLK_02546</name>
</gene>
<evidence type="ECO:0000313" key="2">
    <source>
        <dbReference type="Proteomes" id="UP000237423"/>
    </source>
</evidence>
<proteinExistence type="predicted"/>